<keyword evidence="4 5" id="KW-0472">Membrane</keyword>
<dbReference type="Gene3D" id="1.20.1250.20">
    <property type="entry name" value="MFS general substrate transporter like domains"/>
    <property type="match status" value="1"/>
</dbReference>
<dbReference type="HOGENOM" id="CLU_008455_13_0_1"/>
<feature type="transmembrane region" description="Helical" evidence="5">
    <location>
        <begin position="438"/>
        <end position="460"/>
    </location>
</feature>
<feature type="transmembrane region" description="Helical" evidence="5">
    <location>
        <begin position="67"/>
        <end position="86"/>
    </location>
</feature>
<evidence type="ECO:0008006" key="8">
    <source>
        <dbReference type="Google" id="ProtNLM"/>
    </source>
</evidence>
<dbReference type="InterPro" id="IPR036259">
    <property type="entry name" value="MFS_trans_sf"/>
</dbReference>
<reference evidence="6 7" key="1">
    <citation type="submission" date="2015-01" db="EMBL/GenBank/DDBJ databases">
        <title>The Genome Sequence of Capronia semiimmersa CBS27337.</title>
        <authorList>
            <consortium name="The Broad Institute Genomics Platform"/>
            <person name="Cuomo C."/>
            <person name="de Hoog S."/>
            <person name="Gorbushina A."/>
            <person name="Stielow B."/>
            <person name="Teixiera M."/>
            <person name="Abouelleil A."/>
            <person name="Chapman S.B."/>
            <person name="Priest M."/>
            <person name="Young S.K."/>
            <person name="Wortman J."/>
            <person name="Nusbaum C."/>
            <person name="Birren B."/>
        </authorList>
    </citation>
    <scope>NUCLEOTIDE SEQUENCE [LARGE SCALE GENOMIC DNA]</scope>
    <source>
        <strain evidence="6 7">CBS 27337</strain>
    </source>
</reference>
<keyword evidence="3 5" id="KW-1133">Transmembrane helix</keyword>
<feature type="transmembrane region" description="Helical" evidence="5">
    <location>
        <begin position="506"/>
        <end position="527"/>
    </location>
</feature>
<dbReference type="GO" id="GO:0022857">
    <property type="term" value="F:transmembrane transporter activity"/>
    <property type="evidence" value="ECO:0007669"/>
    <property type="project" value="InterPro"/>
</dbReference>
<protein>
    <recommendedName>
        <fullName evidence="8">Major facilitator superfamily (MFS) profile domain-containing protein</fullName>
    </recommendedName>
</protein>
<evidence type="ECO:0000313" key="7">
    <source>
        <dbReference type="Proteomes" id="UP000054266"/>
    </source>
</evidence>
<feature type="transmembrane region" description="Helical" evidence="5">
    <location>
        <begin position="134"/>
        <end position="152"/>
    </location>
</feature>
<dbReference type="PANTHER" id="PTHR23502:SF29">
    <property type="entry name" value="TRANSPORTER, PUTATIVE (AFU_ORTHOLOGUE AFUA_6G06680)-RELATED"/>
    <property type="match status" value="1"/>
</dbReference>
<evidence type="ECO:0000256" key="1">
    <source>
        <dbReference type="ARBA" id="ARBA00004141"/>
    </source>
</evidence>
<evidence type="ECO:0000256" key="2">
    <source>
        <dbReference type="ARBA" id="ARBA00022692"/>
    </source>
</evidence>
<evidence type="ECO:0000256" key="4">
    <source>
        <dbReference type="ARBA" id="ARBA00023136"/>
    </source>
</evidence>
<organism evidence="6 7">
    <name type="scientific">Phialophora macrospora</name>
    <dbReference type="NCBI Taxonomy" id="1851006"/>
    <lineage>
        <taxon>Eukaryota</taxon>
        <taxon>Fungi</taxon>
        <taxon>Dikarya</taxon>
        <taxon>Ascomycota</taxon>
        <taxon>Pezizomycotina</taxon>
        <taxon>Eurotiomycetes</taxon>
        <taxon>Chaetothyriomycetidae</taxon>
        <taxon>Chaetothyriales</taxon>
        <taxon>Herpotrichiellaceae</taxon>
        <taxon>Phialophora</taxon>
    </lineage>
</organism>
<dbReference type="PANTHER" id="PTHR23502">
    <property type="entry name" value="MAJOR FACILITATOR SUPERFAMILY"/>
    <property type="match status" value="1"/>
</dbReference>
<dbReference type="SUPFAM" id="SSF103473">
    <property type="entry name" value="MFS general substrate transporter"/>
    <property type="match status" value="1"/>
</dbReference>
<feature type="transmembrane region" description="Helical" evidence="5">
    <location>
        <begin position="222"/>
        <end position="243"/>
    </location>
</feature>
<name>A0A0D2D696_9EURO</name>
<feature type="transmembrane region" description="Helical" evidence="5">
    <location>
        <begin position="199"/>
        <end position="216"/>
    </location>
</feature>
<dbReference type="Proteomes" id="UP000054266">
    <property type="component" value="Unassembled WGS sequence"/>
</dbReference>
<feature type="transmembrane region" description="Helical" evidence="5">
    <location>
        <begin position="333"/>
        <end position="357"/>
    </location>
</feature>
<dbReference type="AlphaFoldDB" id="A0A0D2D696"/>
<keyword evidence="7" id="KW-1185">Reference proteome</keyword>
<feature type="transmembrane region" description="Helical" evidence="5">
    <location>
        <begin position="412"/>
        <end position="432"/>
    </location>
</feature>
<dbReference type="InterPro" id="IPR011701">
    <property type="entry name" value="MFS"/>
</dbReference>
<evidence type="ECO:0000313" key="6">
    <source>
        <dbReference type="EMBL" id="KIW73061.1"/>
    </source>
</evidence>
<feature type="transmembrane region" description="Helical" evidence="5">
    <location>
        <begin position="164"/>
        <end position="187"/>
    </location>
</feature>
<sequence length="602" mass="66574">MGLGVLEDTKLPHVPGTVLLNDEAAHAEAQTANLKHGTGKNSHIVLSPQPSDDPNDPLNWSLLKKEAIIWILCLGAMLNAATNGPFLNASYFAIAELINTDLTTTVMVSGYNILAAGCAGPFVCAFSRRYGKRPVFLVSTLFCIVGTAIGEAKASYNYLLAARIVQGFSTSAFESLIVAAVGDLYCVHQRGLRISTINFILNSASSLASIICGQVYNDLGLLWLFHLFQIFLVLQFVLMFFFVPETTYHRESFYETDMVKVETFEQIEKAQEEHREHAIAVKELNDPSTHASHIPPKKTFLQELKVYNGIFSRDSIIKWIFAMFITLLNPAGCYSIIVSGLLCAWYVGSAIILAGIFAGPPWSFNAAQIGYLGTGPFVGGMIGSFIVAVAGDRVVKWMTIKNKGTYEPEFRLVFMFPCAVFSSFGMFFFGYTMAHGSNAILCAFCQGLMMVGVLIGVWSTMSYGLDAFRSQSNEMFVMNMFFKNFMFYGLSNFANNWVAAKGPEEIMFTFGGTTLGMCILAIPIYIYGKKLRSWWTRHDLQLWSEARGTNSSAIKKRCCANNRVEEIMMNNVLQQSSGSVINTSRLTWFADYCLSGGLLQLG</sequence>
<feature type="transmembrane region" description="Helical" evidence="5">
    <location>
        <begin position="369"/>
        <end position="391"/>
    </location>
</feature>
<evidence type="ECO:0000256" key="3">
    <source>
        <dbReference type="ARBA" id="ARBA00022989"/>
    </source>
</evidence>
<accession>A0A0D2D696</accession>
<gene>
    <name evidence="6" type="ORF">PV04_01208</name>
</gene>
<dbReference type="STRING" id="5601.A0A0D2D696"/>
<evidence type="ECO:0000256" key="5">
    <source>
        <dbReference type="SAM" id="Phobius"/>
    </source>
</evidence>
<dbReference type="EMBL" id="KN846956">
    <property type="protein sequence ID" value="KIW73061.1"/>
    <property type="molecule type" value="Genomic_DNA"/>
</dbReference>
<keyword evidence="2 5" id="KW-0812">Transmembrane</keyword>
<dbReference type="Pfam" id="PF07690">
    <property type="entry name" value="MFS_1"/>
    <property type="match status" value="1"/>
</dbReference>
<comment type="subcellular location">
    <subcellularLocation>
        <location evidence="1">Membrane</location>
        <topology evidence="1">Multi-pass membrane protein</topology>
    </subcellularLocation>
</comment>
<dbReference type="GO" id="GO:0005886">
    <property type="term" value="C:plasma membrane"/>
    <property type="evidence" value="ECO:0007669"/>
    <property type="project" value="TreeGrafter"/>
</dbReference>
<feature type="transmembrane region" description="Helical" evidence="5">
    <location>
        <begin position="106"/>
        <end position="127"/>
    </location>
</feature>
<proteinExistence type="predicted"/>
<feature type="transmembrane region" description="Helical" evidence="5">
    <location>
        <begin position="481"/>
        <end position="500"/>
    </location>
</feature>